<dbReference type="STRING" id="360412.LARV_00813"/>
<comment type="similarity">
    <text evidence="7">Belongs to the binding-protein-dependent transport system permease family.</text>
</comment>
<keyword evidence="3" id="KW-1003">Cell membrane</keyword>
<organism evidence="9">
    <name type="scientific">Longilinea arvoryzae</name>
    <dbReference type="NCBI Taxonomy" id="360412"/>
    <lineage>
        <taxon>Bacteria</taxon>
        <taxon>Bacillati</taxon>
        <taxon>Chloroflexota</taxon>
        <taxon>Anaerolineae</taxon>
        <taxon>Anaerolineales</taxon>
        <taxon>Anaerolineaceae</taxon>
        <taxon>Longilinea</taxon>
    </lineage>
</organism>
<keyword evidence="2 7" id="KW-0813">Transport</keyword>
<dbReference type="Proteomes" id="UP000055060">
    <property type="component" value="Unassembled WGS sequence"/>
</dbReference>
<dbReference type="PROSITE" id="PS50928">
    <property type="entry name" value="ABC_TM1"/>
    <property type="match status" value="1"/>
</dbReference>
<evidence type="ECO:0000256" key="2">
    <source>
        <dbReference type="ARBA" id="ARBA00022448"/>
    </source>
</evidence>
<dbReference type="AlphaFoldDB" id="A0A0S7B721"/>
<name>A0A0S7B721_9CHLR</name>
<feature type="transmembrane region" description="Helical" evidence="7">
    <location>
        <begin position="112"/>
        <end position="136"/>
    </location>
</feature>
<dbReference type="Pfam" id="PF00528">
    <property type="entry name" value="BPD_transp_1"/>
    <property type="match status" value="1"/>
</dbReference>
<dbReference type="Gene3D" id="1.10.3720.10">
    <property type="entry name" value="MetI-like"/>
    <property type="match status" value="1"/>
</dbReference>
<evidence type="ECO:0000256" key="6">
    <source>
        <dbReference type="ARBA" id="ARBA00023136"/>
    </source>
</evidence>
<dbReference type="RefSeq" id="WP_075072434.1">
    <property type="nucleotide sequence ID" value="NZ_DF967972.1"/>
</dbReference>
<dbReference type="InterPro" id="IPR035906">
    <property type="entry name" value="MetI-like_sf"/>
</dbReference>
<dbReference type="SUPFAM" id="SSF161098">
    <property type="entry name" value="MetI-like"/>
    <property type="match status" value="1"/>
</dbReference>
<feature type="transmembrane region" description="Helical" evidence="7">
    <location>
        <begin position="246"/>
        <end position="267"/>
    </location>
</feature>
<keyword evidence="4 7" id="KW-0812">Transmembrane</keyword>
<evidence type="ECO:0000256" key="4">
    <source>
        <dbReference type="ARBA" id="ARBA00022692"/>
    </source>
</evidence>
<evidence type="ECO:0000256" key="3">
    <source>
        <dbReference type="ARBA" id="ARBA00022475"/>
    </source>
</evidence>
<evidence type="ECO:0000256" key="7">
    <source>
        <dbReference type="RuleBase" id="RU363032"/>
    </source>
</evidence>
<protein>
    <submittedName>
        <fullName evidence="9">Carbohydrate ABC transporter membrane protein 2, CUT1 family</fullName>
    </submittedName>
</protein>
<evidence type="ECO:0000259" key="8">
    <source>
        <dbReference type="PROSITE" id="PS50928"/>
    </source>
</evidence>
<sequence length="282" mass="31688">MISRYSHKIIPSQVLKWIVAMIILIVMVFPIWWMFNVVFTEPGVPISINPRLYPSSLQAGIDNISQVLSDSKILHAFLISIGYVVFQVIGILLLSSMAAFEFALFKFPGKRFLFMLALLSMMIPAAVTLVPTYLLVVKIGWLNTLQGLVVPGLASAFGLFMMTQFMENLPRELFDAGEIDGLNHFGLFWQIALPLSKNAIITLAILQFVRTWGNYIWPLVIASNQQAYTISQVVGLYNNPMTYTTVNVIMATNLLATLPTILFYFFFQRFILEGIAMTGIKG</sequence>
<keyword evidence="6 7" id="KW-0472">Membrane</keyword>
<reference evidence="9" key="1">
    <citation type="submission" date="2015-07" db="EMBL/GenBank/DDBJ databases">
        <title>Draft Genome Sequences of Anaerolinea thermolimosa IMO-1, Bellilinea caldifistulae GOMI-1, Leptolinea tardivitalis YMTK-2, Levilinea saccharolytica KIBI-1,Longilinea arvoryzae KOME-1, Previously Described as Members of the Anaerolineaceae (Chloroflexi).</title>
        <authorList>
            <person name="Sekiguchi Y."/>
            <person name="Ohashi A."/>
            <person name="Matsuura N."/>
            <person name="Tourlousse M.D."/>
        </authorList>
    </citation>
    <scope>NUCLEOTIDE SEQUENCE [LARGE SCALE GENOMIC DNA]</scope>
    <source>
        <strain evidence="9">KOME-1</strain>
    </source>
</reference>
<keyword evidence="5 7" id="KW-1133">Transmembrane helix</keyword>
<gene>
    <name evidence="9" type="ORF">LARV_00813</name>
</gene>
<feature type="transmembrane region" description="Helical" evidence="7">
    <location>
        <begin position="148"/>
        <end position="166"/>
    </location>
</feature>
<keyword evidence="10" id="KW-1185">Reference proteome</keyword>
<dbReference type="OrthoDB" id="9771544at2"/>
<proteinExistence type="inferred from homology"/>
<accession>A0A0S7B721</accession>
<dbReference type="PANTHER" id="PTHR43744">
    <property type="entry name" value="ABC TRANSPORTER PERMEASE PROTEIN MG189-RELATED-RELATED"/>
    <property type="match status" value="1"/>
</dbReference>
<evidence type="ECO:0000313" key="10">
    <source>
        <dbReference type="Proteomes" id="UP000055060"/>
    </source>
</evidence>
<dbReference type="CDD" id="cd06261">
    <property type="entry name" value="TM_PBP2"/>
    <property type="match status" value="1"/>
</dbReference>
<evidence type="ECO:0000313" key="9">
    <source>
        <dbReference type="EMBL" id="GAP13071.1"/>
    </source>
</evidence>
<comment type="subcellular location">
    <subcellularLocation>
        <location evidence="1 7">Cell membrane</location>
        <topology evidence="1 7">Multi-pass membrane protein</topology>
    </subcellularLocation>
</comment>
<feature type="transmembrane region" description="Helical" evidence="7">
    <location>
        <begin position="187"/>
        <end position="209"/>
    </location>
</feature>
<evidence type="ECO:0000256" key="5">
    <source>
        <dbReference type="ARBA" id="ARBA00022989"/>
    </source>
</evidence>
<dbReference type="EMBL" id="DF967972">
    <property type="protein sequence ID" value="GAP13071.1"/>
    <property type="molecule type" value="Genomic_DNA"/>
</dbReference>
<evidence type="ECO:0000256" key="1">
    <source>
        <dbReference type="ARBA" id="ARBA00004651"/>
    </source>
</evidence>
<feature type="transmembrane region" description="Helical" evidence="7">
    <location>
        <begin position="14"/>
        <end position="35"/>
    </location>
</feature>
<dbReference type="GO" id="GO:0055085">
    <property type="term" value="P:transmembrane transport"/>
    <property type="evidence" value="ECO:0007669"/>
    <property type="project" value="InterPro"/>
</dbReference>
<dbReference type="GO" id="GO:0005886">
    <property type="term" value="C:plasma membrane"/>
    <property type="evidence" value="ECO:0007669"/>
    <property type="project" value="UniProtKB-SubCell"/>
</dbReference>
<feature type="domain" description="ABC transmembrane type-1" evidence="8">
    <location>
        <begin position="77"/>
        <end position="267"/>
    </location>
</feature>
<feature type="transmembrane region" description="Helical" evidence="7">
    <location>
        <begin position="73"/>
        <end position="100"/>
    </location>
</feature>
<dbReference type="InterPro" id="IPR000515">
    <property type="entry name" value="MetI-like"/>
</dbReference>
<dbReference type="PANTHER" id="PTHR43744:SF12">
    <property type="entry name" value="ABC TRANSPORTER PERMEASE PROTEIN MG189-RELATED"/>
    <property type="match status" value="1"/>
</dbReference>